<accession>A0ABP3JXE5</accession>
<evidence type="ECO:0000256" key="2">
    <source>
        <dbReference type="ARBA" id="ARBA00022448"/>
    </source>
</evidence>
<proteinExistence type="inferred from homology"/>
<dbReference type="RefSeq" id="WP_343783441.1">
    <property type="nucleotide sequence ID" value="NZ_BAAACZ010000017.1"/>
</dbReference>
<dbReference type="PANTHER" id="PTHR42953">
    <property type="entry name" value="HIGH-AFFINITY ZINC UPTAKE SYSTEM PROTEIN ZNUA-RELATED"/>
    <property type="match status" value="1"/>
</dbReference>
<dbReference type="Proteomes" id="UP001500740">
    <property type="component" value="Unassembled WGS sequence"/>
</dbReference>
<evidence type="ECO:0000313" key="6">
    <source>
        <dbReference type="Proteomes" id="UP001500740"/>
    </source>
</evidence>
<sequence>MKLKGLIFISLLLTIAACGESIDEDTTASENEEVEAEEIGKIVTSLYPIEYIISEITGDLATVETVIPPGADAHVYEPSTREMIELANSDAFFYIGEGMEAFAETMANTIEDEGVYTLALSNFEEELFMEYEDDHKHDHDHEDDHNHEEEHDHEDEHNHDDDHSHDHDHDHGDFDPHFWLDPSRMISVGQILLDELSEIYPEHEDLLQENYEQFANNMLELDTNFQEALTVDQDVNILVAHGAFGYWEQSYGINQYSIRGLSSSQEPSQRELQELFESLDELNINHVFLEKNREDRLAYNIANEFDLAIYELHNLETLTEEDIENDQDYIDIMLENLDLLLETIEE</sequence>
<reference evidence="6" key="1">
    <citation type="journal article" date="2019" name="Int. J. Syst. Evol. Microbiol.">
        <title>The Global Catalogue of Microorganisms (GCM) 10K type strain sequencing project: providing services to taxonomists for standard genome sequencing and annotation.</title>
        <authorList>
            <consortium name="The Broad Institute Genomics Platform"/>
            <consortium name="The Broad Institute Genome Sequencing Center for Infectious Disease"/>
            <person name="Wu L."/>
            <person name="Ma J."/>
        </authorList>
    </citation>
    <scope>NUCLEOTIDE SEQUENCE [LARGE SCALE GENOMIC DNA]</scope>
    <source>
        <strain evidence="6">JCM 14193</strain>
    </source>
</reference>
<dbReference type="Pfam" id="PF01297">
    <property type="entry name" value="ZnuA"/>
    <property type="match status" value="1"/>
</dbReference>
<dbReference type="PROSITE" id="PS51257">
    <property type="entry name" value="PROKAR_LIPOPROTEIN"/>
    <property type="match status" value="1"/>
</dbReference>
<comment type="caution">
    <text evidence="5">The sequence shown here is derived from an EMBL/GenBank/DDBJ whole genome shotgun (WGS) entry which is preliminary data.</text>
</comment>
<organism evidence="5 6">
    <name type="scientific">Alkalibacillus silvisoli</name>
    <dbReference type="NCBI Taxonomy" id="392823"/>
    <lineage>
        <taxon>Bacteria</taxon>
        <taxon>Bacillati</taxon>
        <taxon>Bacillota</taxon>
        <taxon>Bacilli</taxon>
        <taxon>Bacillales</taxon>
        <taxon>Bacillaceae</taxon>
        <taxon>Alkalibacillus</taxon>
    </lineage>
</organism>
<keyword evidence="3" id="KW-0732">Signal</keyword>
<keyword evidence="2" id="KW-0813">Transport</keyword>
<dbReference type="InterPro" id="IPR050492">
    <property type="entry name" value="Bact_metal-bind_prot9"/>
</dbReference>
<evidence type="ECO:0000313" key="5">
    <source>
        <dbReference type="EMBL" id="GAA0464491.1"/>
    </source>
</evidence>
<protein>
    <submittedName>
        <fullName evidence="5">Metal ABC transporter substrate-binding protein</fullName>
    </submittedName>
</protein>
<comment type="similarity">
    <text evidence="1">Belongs to the bacterial solute-binding protein 9 family.</text>
</comment>
<evidence type="ECO:0000256" key="4">
    <source>
        <dbReference type="SAM" id="MobiDB-lite"/>
    </source>
</evidence>
<dbReference type="SUPFAM" id="SSF53807">
    <property type="entry name" value="Helical backbone' metal receptor"/>
    <property type="match status" value="1"/>
</dbReference>
<feature type="region of interest" description="Disordered" evidence="4">
    <location>
        <begin position="135"/>
        <end position="170"/>
    </location>
</feature>
<dbReference type="Gene3D" id="3.40.50.1980">
    <property type="entry name" value="Nitrogenase molybdenum iron protein domain"/>
    <property type="match status" value="3"/>
</dbReference>
<name>A0ABP3JXE5_9BACI</name>
<gene>
    <name evidence="5" type="ORF">GCM10008935_20290</name>
</gene>
<evidence type="ECO:0000256" key="3">
    <source>
        <dbReference type="ARBA" id="ARBA00022729"/>
    </source>
</evidence>
<keyword evidence="6" id="KW-1185">Reference proteome</keyword>
<dbReference type="EMBL" id="BAAACZ010000017">
    <property type="protein sequence ID" value="GAA0464491.1"/>
    <property type="molecule type" value="Genomic_DNA"/>
</dbReference>
<dbReference type="InterPro" id="IPR006127">
    <property type="entry name" value="ZnuA-like"/>
</dbReference>
<dbReference type="PANTHER" id="PTHR42953:SF3">
    <property type="entry name" value="HIGH-AFFINITY ZINC UPTAKE SYSTEM PROTEIN ZNUA"/>
    <property type="match status" value="1"/>
</dbReference>
<evidence type="ECO:0000256" key="1">
    <source>
        <dbReference type="ARBA" id="ARBA00011028"/>
    </source>
</evidence>